<sequence length="104" mass="11601">MDASLLSLLNDTNAIAALATYLYLHRQNTRGMPATRLQKHVMARAVSVLAGVVLTFAFWPSSRLLASTLVVGWLVVSFTAGRLMDDLCRLRELRSEFDDFVDVE</sequence>
<protein>
    <submittedName>
        <fullName evidence="2">Uncharacterized protein</fullName>
    </submittedName>
</protein>
<evidence type="ECO:0000313" key="3">
    <source>
        <dbReference type="Proteomes" id="UP001221566"/>
    </source>
</evidence>
<keyword evidence="1" id="KW-0472">Membrane</keyword>
<feature type="transmembrane region" description="Helical" evidence="1">
    <location>
        <begin position="41"/>
        <end position="59"/>
    </location>
</feature>
<keyword evidence="1" id="KW-0812">Transmembrane</keyword>
<dbReference type="EMBL" id="JAQQKY010000018">
    <property type="protein sequence ID" value="MDC7692619.1"/>
    <property type="molecule type" value="Genomic_DNA"/>
</dbReference>
<reference evidence="2 3" key="1">
    <citation type="submission" date="2023-01" db="EMBL/GenBank/DDBJ databases">
        <title>Novel species of the genus Vogesella isolated from rivers.</title>
        <authorList>
            <person name="Lu H."/>
        </authorList>
    </citation>
    <scope>NUCLEOTIDE SEQUENCE [LARGE SCALE GENOMIC DNA]</scope>
    <source>
        <strain evidence="2 3">SH7W</strain>
    </source>
</reference>
<evidence type="ECO:0000313" key="2">
    <source>
        <dbReference type="EMBL" id="MDC7692619.1"/>
    </source>
</evidence>
<name>A0ABT5I8V3_VOGIN</name>
<comment type="caution">
    <text evidence="2">The sequence shown here is derived from an EMBL/GenBank/DDBJ whole genome shotgun (WGS) entry which is preliminary data.</text>
</comment>
<organism evidence="2 3">
    <name type="scientific">Vogesella indigofera</name>
    <name type="common">Pseudomonas indigofera</name>
    <dbReference type="NCBI Taxonomy" id="45465"/>
    <lineage>
        <taxon>Bacteria</taxon>
        <taxon>Pseudomonadati</taxon>
        <taxon>Pseudomonadota</taxon>
        <taxon>Betaproteobacteria</taxon>
        <taxon>Neisseriales</taxon>
        <taxon>Chromobacteriaceae</taxon>
        <taxon>Vogesella</taxon>
    </lineage>
</organism>
<gene>
    <name evidence="2" type="ORF">PQU93_17800</name>
</gene>
<dbReference type="RefSeq" id="WP_272804190.1">
    <property type="nucleotide sequence ID" value="NZ_JAQQKY010000018.1"/>
</dbReference>
<dbReference type="Proteomes" id="UP001221566">
    <property type="component" value="Unassembled WGS sequence"/>
</dbReference>
<keyword evidence="1" id="KW-1133">Transmembrane helix</keyword>
<feature type="transmembrane region" description="Helical" evidence="1">
    <location>
        <begin position="65"/>
        <end position="84"/>
    </location>
</feature>
<evidence type="ECO:0000256" key="1">
    <source>
        <dbReference type="SAM" id="Phobius"/>
    </source>
</evidence>
<keyword evidence="3" id="KW-1185">Reference proteome</keyword>
<accession>A0ABT5I8V3</accession>
<proteinExistence type="predicted"/>